<gene>
    <name evidence="1" type="ordered locus">P9303_16241</name>
</gene>
<proteinExistence type="predicted"/>
<accession>A2CA58</accession>
<dbReference type="STRING" id="59922.P9303_16241"/>
<reference evidence="1 2" key="1">
    <citation type="journal article" date="2007" name="PLoS Genet.">
        <title>Patterns and implications of gene gain and loss in the evolution of Prochlorococcus.</title>
        <authorList>
            <person name="Kettler G.C."/>
            <person name="Martiny A.C."/>
            <person name="Huang K."/>
            <person name="Zucker J."/>
            <person name="Coleman M.L."/>
            <person name="Rodrigue S."/>
            <person name="Chen F."/>
            <person name="Lapidus A."/>
            <person name="Ferriera S."/>
            <person name="Johnson J."/>
            <person name="Steglich C."/>
            <person name="Church G.M."/>
            <person name="Richardson P."/>
            <person name="Chisholm S.W."/>
        </authorList>
    </citation>
    <scope>NUCLEOTIDE SEQUENCE [LARGE SCALE GENOMIC DNA]</scope>
    <source>
        <strain evidence="1 2">MIT 9303</strain>
    </source>
</reference>
<dbReference type="KEGG" id="pmf:P9303_16241"/>
<dbReference type="Proteomes" id="UP000002274">
    <property type="component" value="Chromosome"/>
</dbReference>
<dbReference type="RefSeq" id="WP_011826257.1">
    <property type="nucleotide sequence ID" value="NC_008820.1"/>
</dbReference>
<protein>
    <submittedName>
        <fullName evidence="1">Uncharacterized protein</fullName>
    </submittedName>
</protein>
<name>A2CA58_PROM3</name>
<dbReference type="BioCyc" id="PMAR59922:G1G80-1415-MONOMER"/>
<organism evidence="1 2">
    <name type="scientific">Prochlorococcus marinus (strain MIT 9303)</name>
    <dbReference type="NCBI Taxonomy" id="59922"/>
    <lineage>
        <taxon>Bacteria</taxon>
        <taxon>Bacillati</taxon>
        <taxon>Cyanobacteriota</taxon>
        <taxon>Cyanophyceae</taxon>
        <taxon>Synechococcales</taxon>
        <taxon>Prochlorococcaceae</taxon>
        <taxon>Prochlorococcus</taxon>
    </lineage>
</organism>
<dbReference type="AlphaFoldDB" id="A2CA58"/>
<evidence type="ECO:0000313" key="1">
    <source>
        <dbReference type="EMBL" id="ABM78368.1"/>
    </source>
</evidence>
<dbReference type="EMBL" id="CP000554">
    <property type="protein sequence ID" value="ABM78368.1"/>
    <property type="molecule type" value="Genomic_DNA"/>
</dbReference>
<dbReference type="HOGENOM" id="CLU_2495377_0_0_3"/>
<sequence>MAETARSRGLSGDRWLPVLLLGLSLWDLRTEFLLLWEHFTFTQLIFAVRHHCLAVMVLFCSPSLWRRYGVSRRRLDAGGNIKGPIE</sequence>
<evidence type="ECO:0000313" key="2">
    <source>
        <dbReference type="Proteomes" id="UP000002274"/>
    </source>
</evidence>